<dbReference type="HOGENOM" id="CLU_2579910_0_0_1"/>
<dbReference type="AlphaFoldDB" id="H2YS70"/>
<evidence type="ECO:0000313" key="2">
    <source>
        <dbReference type="Proteomes" id="UP000007875"/>
    </source>
</evidence>
<sequence>MVQVAVSGRCEFEGSEADIIEGFVVNAVSLIGVLNELMDRESRIVRFDNGVRDLRGGDNTEGVHDSVWVLLADLANKERPH</sequence>
<reference evidence="2" key="1">
    <citation type="submission" date="2003-08" db="EMBL/GenBank/DDBJ databases">
        <authorList>
            <person name="Birren B."/>
            <person name="Nusbaum C."/>
            <person name="Abebe A."/>
            <person name="Abouelleil A."/>
            <person name="Adekoya E."/>
            <person name="Ait-zahra M."/>
            <person name="Allen N."/>
            <person name="Allen T."/>
            <person name="An P."/>
            <person name="Anderson M."/>
            <person name="Anderson S."/>
            <person name="Arachchi H."/>
            <person name="Armbruster J."/>
            <person name="Bachantsang P."/>
            <person name="Baldwin J."/>
            <person name="Barry A."/>
            <person name="Bayul T."/>
            <person name="Blitshsteyn B."/>
            <person name="Bloom T."/>
            <person name="Blye J."/>
            <person name="Boguslavskiy L."/>
            <person name="Borowsky M."/>
            <person name="Boukhgalter B."/>
            <person name="Brunache A."/>
            <person name="Butler J."/>
            <person name="Calixte N."/>
            <person name="Calvo S."/>
            <person name="Camarata J."/>
            <person name="Campo K."/>
            <person name="Chang J."/>
            <person name="Cheshatsang Y."/>
            <person name="Citroen M."/>
            <person name="Collymore A."/>
            <person name="Considine T."/>
            <person name="Cook A."/>
            <person name="Cooke P."/>
            <person name="Corum B."/>
            <person name="Cuomo C."/>
            <person name="David R."/>
            <person name="Dawoe T."/>
            <person name="Degray S."/>
            <person name="Dodge S."/>
            <person name="Dooley K."/>
            <person name="Dorje P."/>
            <person name="Dorjee K."/>
            <person name="Dorris L."/>
            <person name="Duffey N."/>
            <person name="Dupes A."/>
            <person name="Elkins T."/>
            <person name="Engels R."/>
            <person name="Erickson J."/>
            <person name="Farina A."/>
            <person name="Faro S."/>
            <person name="Ferreira P."/>
            <person name="Fischer H."/>
            <person name="Fitzgerald M."/>
            <person name="Foley K."/>
            <person name="Gage D."/>
            <person name="Galagan J."/>
            <person name="Gearin G."/>
            <person name="Gnerre S."/>
            <person name="Gnirke A."/>
            <person name="Goyette A."/>
            <person name="Graham J."/>
            <person name="Grandbois E."/>
            <person name="Gyaltsen K."/>
            <person name="Hafez N."/>
            <person name="Hagopian D."/>
            <person name="Hagos B."/>
            <person name="Hall J."/>
            <person name="Hatcher B."/>
            <person name="Heller A."/>
            <person name="Higgins H."/>
            <person name="Honan T."/>
            <person name="Horn A."/>
            <person name="Houde N."/>
            <person name="Hughes L."/>
            <person name="Hulme W."/>
            <person name="Husby E."/>
            <person name="Iliev I."/>
            <person name="Jaffe D."/>
            <person name="Jones C."/>
            <person name="Kamal M."/>
            <person name="Kamat A."/>
            <person name="Kamvysselis M."/>
            <person name="Karlsson E."/>
            <person name="Kells C."/>
            <person name="Kieu A."/>
            <person name="Kisner P."/>
            <person name="Kodira C."/>
            <person name="Kulbokas E."/>
            <person name="Labutti K."/>
            <person name="Lama D."/>
            <person name="Landers T."/>
            <person name="Leger J."/>
            <person name="Levine S."/>
            <person name="Lewis D."/>
            <person name="Lewis T."/>
            <person name="Lindblad-toh K."/>
            <person name="Liu X."/>
            <person name="Lokyitsang T."/>
            <person name="Lokyitsang Y."/>
            <person name="Lucien O."/>
            <person name="Lui A."/>
            <person name="Ma L.J."/>
            <person name="Mabbitt R."/>
            <person name="Macdonald J."/>
            <person name="Maclean C."/>
            <person name="Major J."/>
            <person name="Manning J."/>
            <person name="Marabella R."/>
            <person name="Maru K."/>
            <person name="Matthews C."/>
            <person name="Mauceli E."/>
            <person name="Mccarthy M."/>
            <person name="Mcdonough S."/>
            <person name="Mcghee T."/>
            <person name="Meldrim J."/>
            <person name="Meneus L."/>
            <person name="Mesirov J."/>
            <person name="Mihalev A."/>
            <person name="Mihova T."/>
            <person name="Mikkelsen T."/>
            <person name="Mlenga V."/>
            <person name="Moru K."/>
            <person name="Mozes J."/>
            <person name="Mulrain L."/>
            <person name="Munson G."/>
            <person name="Naylor J."/>
            <person name="Newes C."/>
            <person name="Nguyen C."/>
            <person name="Nguyen N."/>
            <person name="Nguyen T."/>
            <person name="Nicol R."/>
            <person name="Nielsen C."/>
            <person name="Nizzari M."/>
            <person name="Norbu C."/>
            <person name="Norbu N."/>
            <person name="O'donnell P."/>
            <person name="Okoawo O."/>
            <person name="O'leary S."/>
            <person name="Omotosho B."/>
            <person name="O'neill K."/>
            <person name="Osman S."/>
            <person name="Parker S."/>
            <person name="Perrin D."/>
            <person name="Phunkhang P."/>
            <person name="Piqani B."/>
            <person name="Purcell S."/>
            <person name="Rachupka T."/>
            <person name="Ramasamy U."/>
            <person name="Rameau R."/>
            <person name="Ray V."/>
            <person name="Raymond C."/>
            <person name="Retta R."/>
            <person name="Richardson S."/>
            <person name="Rise C."/>
            <person name="Rodriguez J."/>
            <person name="Rogers J."/>
            <person name="Rogov P."/>
            <person name="Rutman M."/>
            <person name="Schupbach R."/>
            <person name="Seaman C."/>
            <person name="Settipalli S."/>
            <person name="Sharpe T."/>
            <person name="Sheridan J."/>
            <person name="Sherpa N."/>
            <person name="Shi J."/>
            <person name="Smirnov S."/>
            <person name="Smith C."/>
            <person name="Sougnez C."/>
            <person name="Spencer B."/>
            <person name="Stalker J."/>
            <person name="Stange-thomann N."/>
            <person name="Stavropoulos S."/>
            <person name="Stetson K."/>
            <person name="Stone C."/>
            <person name="Stone S."/>
            <person name="Stubbs M."/>
            <person name="Talamas J."/>
            <person name="Tchuinga P."/>
            <person name="Tenzing P."/>
            <person name="Tesfaye S."/>
            <person name="Theodore J."/>
            <person name="Thoulutsang Y."/>
            <person name="Topham K."/>
            <person name="Towey S."/>
            <person name="Tsamla T."/>
            <person name="Tsomo N."/>
            <person name="Vallee D."/>
            <person name="Vassiliev H."/>
            <person name="Venkataraman V."/>
            <person name="Vinson J."/>
            <person name="Vo A."/>
            <person name="Wade C."/>
            <person name="Wang S."/>
            <person name="Wangchuk T."/>
            <person name="Wangdi T."/>
            <person name="Whittaker C."/>
            <person name="Wilkinson J."/>
            <person name="Wu Y."/>
            <person name="Wyman D."/>
            <person name="Yadav S."/>
            <person name="Yang S."/>
            <person name="Yang X."/>
            <person name="Yeager S."/>
            <person name="Yee E."/>
            <person name="Young G."/>
            <person name="Zainoun J."/>
            <person name="Zembeck L."/>
            <person name="Zimmer A."/>
            <person name="Zody M."/>
            <person name="Lander E."/>
        </authorList>
    </citation>
    <scope>NUCLEOTIDE SEQUENCE [LARGE SCALE GENOMIC DNA]</scope>
</reference>
<dbReference type="InParanoid" id="H2YS70"/>
<dbReference type="Ensembl" id="ENSCSAVT00000008288.1">
    <property type="protein sequence ID" value="ENSCSAVP00000008180.1"/>
    <property type="gene ID" value="ENSCSAVG00000004866.1"/>
</dbReference>
<name>H2YS70_CIOSA</name>
<reference evidence="1" key="2">
    <citation type="submission" date="2025-08" db="UniProtKB">
        <authorList>
            <consortium name="Ensembl"/>
        </authorList>
    </citation>
    <scope>IDENTIFICATION</scope>
</reference>
<reference evidence="1" key="3">
    <citation type="submission" date="2025-09" db="UniProtKB">
        <authorList>
            <consortium name="Ensembl"/>
        </authorList>
    </citation>
    <scope>IDENTIFICATION</scope>
</reference>
<proteinExistence type="predicted"/>
<protein>
    <submittedName>
        <fullName evidence="1">Uncharacterized protein</fullName>
    </submittedName>
</protein>
<dbReference type="Proteomes" id="UP000007875">
    <property type="component" value="Unassembled WGS sequence"/>
</dbReference>
<organism evidence="1 2">
    <name type="scientific">Ciona savignyi</name>
    <name type="common">Pacific transparent sea squirt</name>
    <dbReference type="NCBI Taxonomy" id="51511"/>
    <lineage>
        <taxon>Eukaryota</taxon>
        <taxon>Metazoa</taxon>
        <taxon>Chordata</taxon>
        <taxon>Tunicata</taxon>
        <taxon>Ascidiacea</taxon>
        <taxon>Phlebobranchia</taxon>
        <taxon>Cionidae</taxon>
        <taxon>Ciona</taxon>
    </lineage>
</organism>
<keyword evidence="2" id="KW-1185">Reference proteome</keyword>
<accession>H2YS70</accession>
<evidence type="ECO:0000313" key="1">
    <source>
        <dbReference type="Ensembl" id="ENSCSAVP00000008180.1"/>
    </source>
</evidence>